<organism evidence="1">
    <name type="scientific">Anguilla anguilla</name>
    <name type="common">European freshwater eel</name>
    <name type="synonym">Muraena anguilla</name>
    <dbReference type="NCBI Taxonomy" id="7936"/>
    <lineage>
        <taxon>Eukaryota</taxon>
        <taxon>Metazoa</taxon>
        <taxon>Chordata</taxon>
        <taxon>Craniata</taxon>
        <taxon>Vertebrata</taxon>
        <taxon>Euteleostomi</taxon>
        <taxon>Actinopterygii</taxon>
        <taxon>Neopterygii</taxon>
        <taxon>Teleostei</taxon>
        <taxon>Anguilliformes</taxon>
        <taxon>Anguillidae</taxon>
        <taxon>Anguilla</taxon>
    </lineage>
</organism>
<evidence type="ECO:0000313" key="1">
    <source>
        <dbReference type="EMBL" id="JAH92893.1"/>
    </source>
</evidence>
<reference evidence="1" key="2">
    <citation type="journal article" date="2015" name="Fish Shellfish Immunol.">
        <title>Early steps in the European eel (Anguilla anguilla)-Vibrio vulnificus interaction in the gills: Role of the RtxA13 toxin.</title>
        <authorList>
            <person name="Callol A."/>
            <person name="Pajuelo D."/>
            <person name="Ebbesson L."/>
            <person name="Teles M."/>
            <person name="MacKenzie S."/>
            <person name="Amaro C."/>
        </authorList>
    </citation>
    <scope>NUCLEOTIDE SEQUENCE</scope>
</reference>
<protein>
    <submittedName>
        <fullName evidence="1">Uncharacterized protein</fullName>
    </submittedName>
</protein>
<sequence length="82" mass="9691">MINDNRSCQTNTFLQPRLHISKISIKFPLRKKGLISVTFYVHELRHNKCLFLASHGACYITFSQIKQYHTNRKLLSNSTYLY</sequence>
<dbReference type="AlphaFoldDB" id="A0A0E9WTU1"/>
<name>A0A0E9WTU1_ANGAN</name>
<dbReference type="EMBL" id="GBXM01015684">
    <property type="protein sequence ID" value="JAH92893.1"/>
    <property type="molecule type" value="Transcribed_RNA"/>
</dbReference>
<proteinExistence type="predicted"/>
<accession>A0A0E9WTU1</accession>
<reference evidence="1" key="1">
    <citation type="submission" date="2014-11" db="EMBL/GenBank/DDBJ databases">
        <authorList>
            <person name="Amaro Gonzalez C."/>
        </authorList>
    </citation>
    <scope>NUCLEOTIDE SEQUENCE</scope>
</reference>